<accession>A0A2P2QNG4</accession>
<dbReference type="EMBL" id="GGEC01088039">
    <property type="protein sequence ID" value="MBX68523.1"/>
    <property type="molecule type" value="Transcribed_RNA"/>
</dbReference>
<reference evidence="1" key="1">
    <citation type="submission" date="2018-02" db="EMBL/GenBank/DDBJ databases">
        <title>Rhizophora mucronata_Transcriptome.</title>
        <authorList>
            <person name="Meera S.P."/>
            <person name="Sreeshan A."/>
            <person name="Augustine A."/>
        </authorList>
    </citation>
    <scope>NUCLEOTIDE SEQUENCE</scope>
    <source>
        <tissue evidence="1">Leaf</tissue>
    </source>
</reference>
<organism evidence="1">
    <name type="scientific">Rhizophora mucronata</name>
    <name type="common">Asiatic mangrove</name>
    <dbReference type="NCBI Taxonomy" id="61149"/>
    <lineage>
        <taxon>Eukaryota</taxon>
        <taxon>Viridiplantae</taxon>
        <taxon>Streptophyta</taxon>
        <taxon>Embryophyta</taxon>
        <taxon>Tracheophyta</taxon>
        <taxon>Spermatophyta</taxon>
        <taxon>Magnoliopsida</taxon>
        <taxon>eudicotyledons</taxon>
        <taxon>Gunneridae</taxon>
        <taxon>Pentapetalae</taxon>
        <taxon>rosids</taxon>
        <taxon>fabids</taxon>
        <taxon>Malpighiales</taxon>
        <taxon>Rhizophoraceae</taxon>
        <taxon>Rhizophora</taxon>
    </lineage>
</organism>
<protein>
    <submittedName>
        <fullName evidence="1">Uncharacterized protein</fullName>
    </submittedName>
</protein>
<name>A0A2P2QNG4_RHIMU</name>
<dbReference type="AlphaFoldDB" id="A0A2P2QNG4"/>
<evidence type="ECO:0000313" key="1">
    <source>
        <dbReference type="EMBL" id="MBX68523.1"/>
    </source>
</evidence>
<sequence>MYITNYLKRSSFCQFVVRSLKKMCC</sequence>
<proteinExistence type="predicted"/>